<dbReference type="CDD" id="cd16025">
    <property type="entry name" value="PAS_like"/>
    <property type="match status" value="1"/>
</dbReference>
<name>A0ABU6CYU0_9GAMM</name>
<evidence type="ECO:0000313" key="8">
    <source>
        <dbReference type="EMBL" id="MEB4591258.1"/>
    </source>
</evidence>
<organism evidence="8 9">
    <name type="scientific">Candidatus Thiothrix phosphatis</name>
    <dbReference type="NCBI Taxonomy" id="3112415"/>
    <lineage>
        <taxon>Bacteria</taxon>
        <taxon>Pseudomonadati</taxon>
        <taxon>Pseudomonadota</taxon>
        <taxon>Gammaproteobacteria</taxon>
        <taxon>Thiotrichales</taxon>
        <taxon>Thiotrichaceae</taxon>
        <taxon>Thiothrix</taxon>
    </lineage>
</organism>
<evidence type="ECO:0000259" key="7">
    <source>
        <dbReference type="Pfam" id="PF00884"/>
    </source>
</evidence>
<evidence type="ECO:0000256" key="6">
    <source>
        <dbReference type="SAM" id="SignalP"/>
    </source>
</evidence>
<dbReference type="InterPro" id="IPR000917">
    <property type="entry name" value="Sulfatase_N"/>
</dbReference>
<dbReference type="PROSITE" id="PS51318">
    <property type="entry name" value="TAT"/>
    <property type="match status" value="1"/>
</dbReference>
<dbReference type="InterPro" id="IPR006311">
    <property type="entry name" value="TAT_signal"/>
</dbReference>
<gene>
    <name evidence="8" type="ORF">VSS37_09740</name>
</gene>
<comment type="caution">
    <text evidence="8">The sequence shown here is derived from an EMBL/GenBank/DDBJ whole genome shotgun (WGS) entry which is preliminary data.</text>
</comment>
<feature type="signal peptide" evidence="6">
    <location>
        <begin position="1"/>
        <end position="34"/>
    </location>
</feature>
<dbReference type="PANTHER" id="PTHR42693">
    <property type="entry name" value="ARYLSULFATASE FAMILY MEMBER"/>
    <property type="match status" value="1"/>
</dbReference>
<protein>
    <submittedName>
        <fullName evidence="8">Arylsulfatase</fullName>
        <ecNumber evidence="8">3.1.6.-</ecNumber>
    </submittedName>
</protein>
<dbReference type="GO" id="GO:0016787">
    <property type="term" value="F:hydrolase activity"/>
    <property type="evidence" value="ECO:0007669"/>
    <property type="project" value="UniProtKB-KW"/>
</dbReference>
<dbReference type="Proteomes" id="UP001308005">
    <property type="component" value="Unassembled WGS sequence"/>
</dbReference>
<keyword evidence="3 8" id="KW-0378">Hydrolase</keyword>
<evidence type="ECO:0000256" key="4">
    <source>
        <dbReference type="ARBA" id="ARBA00022837"/>
    </source>
</evidence>
<feature type="domain" description="Sulfatase N-terminal" evidence="7">
    <location>
        <begin position="40"/>
        <end position="464"/>
    </location>
</feature>
<dbReference type="PROSITE" id="PS00523">
    <property type="entry name" value="SULFATASE_1"/>
    <property type="match status" value="1"/>
</dbReference>
<dbReference type="PANTHER" id="PTHR42693:SF33">
    <property type="entry name" value="ARYLSULFATASE"/>
    <property type="match status" value="1"/>
</dbReference>
<dbReference type="EC" id="3.1.6.-" evidence="8"/>
<keyword evidence="6" id="KW-0732">Signal</keyword>
<proteinExistence type="inferred from homology"/>
<dbReference type="InterPro" id="IPR050738">
    <property type="entry name" value="Sulfatase"/>
</dbReference>
<dbReference type="RefSeq" id="WP_324694730.1">
    <property type="nucleotide sequence ID" value="NZ_JAYMYJ010000093.1"/>
</dbReference>
<keyword evidence="4" id="KW-0106">Calcium</keyword>
<evidence type="ECO:0000256" key="5">
    <source>
        <dbReference type="SAM" id="MobiDB-lite"/>
    </source>
</evidence>
<feature type="region of interest" description="Disordered" evidence="5">
    <location>
        <begin position="717"/>
        <end position="740"/>
    </location>
</feature>
<evidence type="ECO:0000256" key="1">
    <source>
        <dbReference type="ARBA" id="ARBA00008779"/>
    </source>
</evidence>
<keyword evidence="2" id="KW-0479">Metal-binding</keyword>
<evidence type="ECO:0000256" key="3">
    <source>
        <dbReference type="ARBA" id="ARBA00022801"/>
    </source>
</evidence>
<accession>A0ABU6CYU0</accession>
<dbReference type="InterPro" id="IPR017850">
    <property type="entry name" value="Alkaline_phosphatase_core_sf"/>
</dbReference>
<evidence type="ECO:0000256" key="2">
    <source>
        <dbReference type="ARBA" id="ARBA00022723"/>
    </source>
</evidence>
<dbReference type="Gene3D" id="3.30.1120.10">
    <property type="match status" value="1"/>
</dbReference>
<dbReference type="Pfam" id="PF00884">
    <property type="entry name" value="Sulfatase"/>
    <property type="match status" value="1"/>
</dbReference>
<sequence>MKPALSIFRRSLVALAVSASLAATTASAPTVAHAAPTGAPNIVTIILDDVGFSDLSNFGGEIETPYLTQIAAAGTTLDNFYGASTSAPARSILFTGKDNHPAGVGNQASYLRDEQIGKPGYEGELSVDVPTYPEILQSNGYYTMMTGKWHLGGAADHDPISRGHSDTEGVLLLGDDMHYLSNAEGKLITGQPANTYTKLSKQAGETRTSPYTSRGKQLSTFPPNAYSSTFYTDNAIKMLDTRDTNKPFQLTVSYTAAHFPLQAPAEVTDKYLSVYSKGWDVLRAERIKRLVNMGLLSADAKVPERWADVAAWDSLSADQKKTEAKKMAIYAAMVEVMDAEIGRLLDHLKQIGQYDNTVFMIASDNGAAYFVPETAAAEKFRGEHFTKDDNYDNMGSASSYVSYGLGWSMVSNTPFNSHKTTTFEGGVHTSAILYYPQSVAAPQRSDCLFSLMDIAPTALDMAGVSYPTTYKGEPLAPMGGVSMAGLFRGNTACPQRNLAWELDGVKGLRVGDWKLSQQRNDEHIYMYDLATDPAETTDLSASNPAQLKTMLAAYDDFAKKNGVVNIPTKRIPLLQTNGATDASFTGGMIKVDPADPYNVYYADKATNSFTTADTVDVALNIIPSPAHLGQTANIFAYLTHTSPSGEKTYYAATQQGLTKVSADNKPFLYTGVPLETRHFIPLATQKFGAGDLSVEFGYVLADGTKVSNKTPIEGTVAAKAGTDTGTGSSSGDTSGSTTSSGGGGGSFDLLFLSLLPGLGLLRKRLKK</sequence>
<comment type="similarity">
    <text evidence="1">Belongs to the sulfatase family.</text>
</comment>
<dbReference type="InterPro" id="IPR024607">
    <property type="entry name" value="Sulfatase_CS"/>
</dbReference>
<reference evidence="9" key="1">
    <citation type="submission" date="2023-07" db="EMBL/GenBank/DDBJ databases">
        <title>The carbon used by Thiothrix.</title>
        <authorList>
            <person name="Chen L."/>
        </authorList>
    </citation>
    <scope>NUCLEOTIDE SEQUENCE [LARGE SCALE GENOMIC DNA]</scope>
</reference>
<feature type="chain" id="PRO_5046749726" evidence="6">
    <location>
        <begin position="35"/>
        <end position="767"/>
    </location>
</feature>
<dbReference type="EMBL" id="JAYMYJ010000093">
    <property type="protein sequence ID" value="MEB4591258.1"/>
    <property type="molecule type" value="Genomic_DNA"/>
</dbReference>
<dbReference type="Gene3D" id="3.40.720.10">
    <property type="entry name" value="Alkaline Phosphatase, subunit A"/>
    <property type="match status" value="1"/>
</dbReference>
<evidence type="ECO:0000313" key="9">
    <source>
        <dbReference type="Proteomes" id="UP001308005"/>
    </source>
</evidence>
<keyword evidence="9" id="KW-1185">Reference proteome</keyword>
<dbReference type="SUPFAM" id="SSF53649">
    <property type="entry name" value="Alkaline phosphatase-like"/>
    <property type="match status" value="1"/>
</dbReference>
<feature type="compositionally biased region" description="Low complexity" evidence="5">
    <location>
        <begin position="721"/>
        <end position="739"/>
    </location>
</feature>